<proteinExistence type="predicted"/>
<evidence type="ECO:0000313" key="2">
    <source>
        <dbReference type="Proteomes" id="UP000053989"/>
    </source>
</evidence>
<dbReference type="Proteomes" id="UP000053989">
    <property type="component" value="Unassembled WGS sequence"/>
</dbReference>
<dbReference type="OrthoDB" id="3268967at2759"/>
<dbReference type="AlphaFoldDB" id="A0A0C3E581"/>
<dbReference type="HOGENOM" id="CLU_142395_0_0_1"/>
<organism evidence="1 2">
    <name type="scientific">Scleroderma citrinum Foug A</name>
    <dbReference type="NCBI Taxonomy" id="1036808"/>
    <lineage>
        <taxon>Eukaryota</taxon>
        <taxon>Fungi</taxon>
        <taxon>Dikarya</taxon>
        <taxon>Basidiomycota</taxon>
        <taxon>Agaricomycotina</taxon>
        <taxon>Agaricomycetes</taxon>
        <taxon>Agaricomycetidae</taxon>
        <taxon>Boletales</taxon>
        <taxon>Sclerodermatineae</taxon>
        <taxon>Sclerodermataceae</taxon>
        <taxon>Scleroderma</taxon>
    </lineage>
</organism>
<gene>
    <name evidence="1" type="ORF">SCLCIDRAFT_97862</name>
</gene>
<feature type="non-terminal residue" evidence="1">
    <location>
        <position position="1"/>
    </location>
</feature>
<keyword evidence="2" id="KW-1185">Reference proteome</keyword>
<dbReference type="STRING" id="1036808.A0A0C3E581"/>
<dbReference type="EMBL" id="KN822037">
    <property type="protein sequence ID" value="KIM63171.1"/>
    <property type="molecule type" value="Genomic_DNA"/>
</dbReference>
<reference evidence="1 2" key="1">
    <citation type="submission" date="2014-04" db="EMBL/GenBank/DDBJ databases">
        <authorList>
            <consortium name="DOE Joint Genome Institute"/>
            <person name="Kuo A."/>
            <person name="Kohler A."/>
            <person name="Nagy L.G."/>
            <person name="Floudas D."/>
            <person name="Copeland A."/>
            <person name="Barry K.W."/>
            <person name="Cichocki N."/>
            <person name="Veneault-Fourrey C."/>
            <person name="LaButti K."/>
            <person name="Lindquist E.A."/>
            <person name="Lipzen A."/>
            <person name="Lundell T."/>
            <person name="Morin E."/>
            <person name="Murat C."/>
            <person name="Sun H."/>
            <person name="Tunlid A."/>
            <person name="Henrissat B."/>
            <person name="Grigoriev I.V."/>
            <person name="Hibbett D.S."/>
            <person name="Martin F."/>
            <person name="Nordberg H.P."/>
            <person name="Cantor M.N."/>
            <person name="Hua S.X."/>
        </authorList>
    </citation>
    <scope>NUCLEOTIDE SEQUENCE [LARGE SCALE GENOMIC DNA]</scope>
    <source>
        <strain evidence="1 2">Foug A</strain>
    </source>
</reference>
<dbReference type="InParanoid" id="A0A0C3E581"/>
<evidence type="ECO:0000313" key="1">
    <source>
        <dbReference type="EMBL" id="KIM63171.1"/>
    </source>
</evidence>
<feature type="non-terminal residue" evidence="1">
    <location>
        <position position="67"/>
    </location>
</feature>
<reference evidence="2" key="2">
    <citation type="submission" date="2015-01" db="EMBL/GenBank/DDBJ databases">
        <title>Evolutionary Origins and Diversification of the Mycorrhizal Mutualists.</title>
        <authorList>
            <consortium name="DOE Joint Genome Institute"/>
            <consortium name="Mycorrhizal Genomics Consortium"/>
            <person name="Kohler A."/>
            <person name="Kuo A."/>
            <person name="Nagy L.G."/>
            <person name="Floudas D."/>
            <person name="Copeland A."/>
            <person name="Barry K.W."/>
            <person name="Cichocki N."/>
            <person name="Veneault-Fourrey C."/>
            <person name="LaButti K."/>
            <person name="Lindquist E.A."/>
            <person name="Lipzen A."/>
            <person name="Lundell T."/>
            <person name="Morin E."/>
            <person name="Murat C."/>
            <person name="Riley R."/>
            <person name="Ohm R."/>
            <person name="Sun H."/>
            <person name="Tunlid A."/>
            <person name="Henrissat B."/>
            <person name="Grigoriev I.V."/>
            <person name="Hibbett D.S."/>
            <person name="Martin F."/>
        </authorList>
    </citation>
    <scope>NUCLEOTIDE SEQUENCE [LARGE SCALE GENOMIC DNA]</scope>
    <source>
        <strain evidence="2">Foug A</strain>
    </source>
</reference>
<name>A0A0C3E581_9AGAM</name>
<sequence>TLNASTGFSPFQLHLGHSPHVLPPFSETQDTDPDSVDAVSFLSQLELDILEAQDNLLTAKAQQAHAA</sequence>
<protein>
    <submittedName>
        <fullName evidence="1">Uncharacterized protein</fullName>
    </submittedName>
</protein>
<accession>A0A0C3E581</accession>